<sequence>MTKLSVNLNKIALLRNSRGRDFPNVVSFAEKFIALGVHGITVHPRQDERHITIKDTIALGKLLASNNRVEYNIEGYPSEEFLKLVEETQPDQCTLVPDSPEQLTSDHGWDLEQHSVFVKNVCSRLLRAGVRTSLFLDPDIKQVKRVKATGAERIELYTETYASAFSHQKDKNFTQLLEHYNQAAITAQNEGLGVNAGHDLDLHNLPDFLTINNILEVSIGHVLLVECIEQGMANTIKSYLEICDKA</sequence>
<dbReference type="SUPFAM" id="SSF63892">
    <property type="entry name" value="Pyridoxine 5'-phosphate synthase"/>
    <property type="match status" value="1"/>
</dbReference>
<evidence type="ECO:0000256" key="1">
    <source>
        <dbReference type="ARBA" id="ARBA00022490"/>
    </source>
</evidence>
<dbReference type="EC" id="2.6.99.2" evidence="4"/>
<organism evidence="4">
    <name type="scientific">hydrothermal vent metagenome</name>
    <dbReference type="NCBI Taxonomy" id="652676"/>
    <lineage>
        <taxon>unclassified sequences</taxon>
        <taxon>metagenomes</taxon>
        <taxon>ecological metagenomes</taxon>
    </lineage>
</organism>
<dbReference type="InterPro" id="IPR004569">
    <property type="entry name" value="PyrdxlP_synth_PdxJ"/>
</dbReference>
<gene>
    <name evidence="4" type="ORF">MNBD_GAMMA22-1149</name>
</gene>
<reference evidence="4" key="1">
    <citation type="submission" date="2018-06" db="EMBL/GenBank/DDBJ databases">
        <authorList>
            <person name="Zhirakovskaya E."/>
        </authorList>
    </citation>
    <scope>NUCLEOTIDE SEQUENCE</scope>
</reference>
<dbReference type="GO" id="GO:0033856">
    <property type="term" value="F:pyridoxine 5'-phosphate synthase activity"/>
    <property type="evidence" value="ECO:0007669"/>
    <property type="project" value="UniProtKB-EC"/>
</dbReference>
<keyword evidence="1" id="KW-0963">Cytoplasm</keyword>
<dbReference type="EMBL" id="UOFS01000042">
    <property type="protein sequence ID" value="VAX00143.1"/>
    <property type="molecule type" value="Genomic_DNA"/>
</dbReference>
<dbReference type="GO" id="GO:0005829">
    <property type="term" value="C:cytosol"/>
    <property type="evidence" value="ECO:0007669"/>
    <property type="project" value="TreeGrafter"/>
</dbReference>
<evidence type="ECO:0000313" key="4">
    <source>
        <dbReference type="EMBL" id="VAX00143.1"/>
    </source>
</evidence>
<accession>A0A3B1AJE5</accession>
<keyword evidence="2 4" id="KW-0808">Transferase</keyword>
<dbReference type="Pfam" id="PF03740">
    <property type="entry name" value="PdxJ"/>
    <property type="match status" value="1"/>
</dbReference>
<evidence type="ECO:0000256" key="3">
    <source>
        <dbReference type="ARBA" id="ARBA00023096"/>
    </source>
</evidence>
<dbReference type="GO" id="GO:0008615">
    <property type="term" value="P:pyridoxine biosynthetic process"/>
    <property type="evidence" value="ECO:0007669"/>
    <property type="project" value="UniProtKB-KW"/>
</dbReference>
<dbReference type="Gene3D" id="3.20.20.70">
    <property type="entry name" value="Aldolase class I"/>
    <property type="match status" value="1"/>
</dbReference>
<dbReference type="CDD" id="cd00003">
    <property type="entry name" value="PNPsynthase"/>
    <property type="match status" value="1"/>
</dbReference>
<dbReference type="NCBIfam" id="NF003626">
    <property type="entry name" value="PRK05265.1-4"/>
    <property type="match status" value="1"/>
</dbReference>
<protein>
    <submittedName>
        <fullName evidence="4">Pyridoxine 5'-phosphate synthase</fullName>
        <ecNumber evidence="4">2.6.99.2</ecNumber>
    </submittedName>
</protein>
<evidence type="ECO:0000256" key="2">
    <source>
        <dbReference type="ARBA" id="ARBA00022679"/>
    </source>
</evidence>
<dbReference type="InterPro" id="IPR013785">
    <property type="entry name" value="Aldolase_TIM"/>
</dbReference>
<dbReference type="NCBIfam" id="TIGR00559">
    <property type="entry name" value="pdxJ"/>
    <property type="match status" value="1"/>
</dbReference>
<dbReference type="PANTHER" id="PTHR30456">
    <property type="entry name" value="PYRIDOXINE 5'-PHOSPHATE SYNTHASE"/>
    <property type="match status" value="1"/>
</dbReference>
<dbReference type="AlphaFoldDB" id="A0A3B1AJE5"/>
<proteinExistence type="inferred from homology"/>
<keyword evidence="3" id="KW-0664">Pyridoxine biosynthesis</keyword>
<dbReference type="PANTHER" id="PTHR30456:SF0">
    <property type="entry name" value="PYRIDOXINE 5'-PHOSPHATE SYNTHASE"/>
    <property type="match status" value="1"/>
</dbReference>
<name>A0A3B1AJE5_9ZZZZ</name>
<dbReference type="HAMAP" id="MF_00279">
    <property type="entry name" value="PdxJ"/>
    <property type="match status" value="1"/>
</dbReference>
<dbReference type="InterPro" id="IPR036130">
    <property type="entry name" value="Pyridoxine-5'_phos_synth"/>
</dbReference>